<feature type="compositionally biased region" description="Basic and acidic residues" evidence="2">
    <location>
        <begin position="913"/>
        <end position="922"/>
    </location>
</feature>
<dbReference type="CDD" id="cd00590">
    <property type="entry name" value="RRM_SF"/>
    <property type="match status" value="2"/>
</dbReference>
<accession>I7LZT2</accession>
<evidence type="ECO:0000313" key="4">
    <source>
        <dbReference type="EMBL" id="EAR84871.1"/>
    </source>
</evidence>
<dbReference type="eggNOG" id="ENOG502STXB">
    <property type="taxonomic scope" value="Eukaryota"/>
</dbReference>
<feature type="compositionally biased region" description="Polar residues" evidence="2">
    <location>
        <begin position="112"/>
        <end position="139"/>
    </location>
</feature>
<protein>
    <submittedName>
        <fullName evidence="4">RNA recognition motif (RRM) superfamily protein</fullName>
    </submittedName>
</protein>
<dbReference type="InterPro" id="IPR000504">
    <property type="entry name" value="RRM_dom"/>
</dbReference>
<dbReference type="Gene3D" id="3.30.70.330">
    <property type="match status" value="1"/>
</dbReference>
<evidence type="ECO:0000259" key="3">
    <source>
        <dbReference type="PROSITE" id="PS50102"/>
    </source>
</evidence>
<keyword evidence="1" id="KW-0694">RNA-binding</keyword>
<feature type="region of interest" description="Disordered" evidence="2">
    <location>
        <begin position="195"/>
        <end position="215"/>
    </location>
</feature>
<feature type="compositionally biased region" description="Polar residues" evidence="2">
    <location>
        <begin position="309"/>
        <end position="330"/>
    </location>
</feature>
<keyword evidence="5" id="KW-1185">Reference proteome</keyword>
<feature type="compositionally biased region" description="Low complexity" evidence="2">
    <location>
        <begin position="344"/>
        <end position="355"/>
    </location>
</feature>
<name>I7LZT2_TETTS</name>
<feature type="region of interest" description="Disordered" evidence="2">
    <location>
        <begin position="309"/>
        <end position="363"/>
    </location>
</feature>
<dbReference type="InterPro" id="IPR035979">
    <property type="entry name" value="RBD_domain_sf"/>
</dbReference>
<dbReference type="AlphaFoldDB" id="I7LZT2"/>
<dbReference type="OrthoDB" id="639027at2759"/>
<reference evidence="5" key="1">
    <citation type="journal article" date="2006" name="PLoS Biol.">
        <title>Macronuclear genome sequence of the ciliate Tetrahymena thermophila, a model eukaryote.</title>
        <authorList>
            <person name="Eisen J.A."/>
            <person name="Coyne R.S."/>
            <person name="Wu M."/>
            <person name="Wu D."/>
            <person name="Thiagarajan M."/>
            <person name="Wortman J.R."/>
            <person name="Badger J.H."/>
            <person name="Ren Q."/>
            <person name="Amedeo P."/>
            <person name="Jones K.M."/>
            <person name="Tallon L.J."/>
            <person name="Delcher A.L."/>
            <person name="Salzberg S.L."/>
            <person name="Silva J.C."/>
            <person name="Haas B.J."/>
            <person name="Majoros W.H."/>
            <person name="Farzad M."/>
            <person name="Carlton J.M."/>
            <person name="Smith R.K. Jr."/>
            <person name="Garg J."/>
            <person name="Pearlman R.E."/>
            <person name="Karrer K.M."/>
            <person name="Sun L."/>
            <person name="Manning G."/>
            <person name="Elde N.C."/>
            <person name="Turkewitz A.P."/>
            <person name="Asai D.J."/>
            <person name="Wilkes D.E."/>
            <person name="Wang Y."/>
            <person name="Cai H."/>
            <person name="Collins K."/>
            <person name="Stewart B.A."/>
            <person name="Lee S.R."/>
            <person name="Wilamowska K."/>
            <person name="Weinberg Z."/>
            <person name="Ruzzo W.L."/>
            <person name="Wloga D."/>
            <person name="Gaertig J."/>
            <person name="Frankel J."/>
            <person name="Tsao C.-C."/>
            <person name="Gorovsky M.A."/>
            <person name="Keeling P.J."/>
            <person name="Waller R.F."/>
            <person name="Patron N.J."/>
            <person name="Cherry J.M."/>
            <person name="Stover N.A."/>
            <person name="Krieger C.J."/>
            <person name="del Toro C."/>
            <person name="Ryder H.F."/>
            <person name="Williamson S.C."/>
            <person name="Barbeau R.A."/>
            <person name="Hamilton E.P."/>
            <person name="Orias E."/>
        </authorList>
    </citation>
    <scope>NUCLEOTIDE SEQUENCE [LARGE SCALE GENOMIC DNA]</scope>
    <source>
        <strain evidence="5">SB210</strain>
    </source>
</reference>
<feature type="compositionally biased region" description="Low complexity" evidence="2">
    <location>
        <begin position="90"/>
        <end position="104"/>
    </location>
</feature>
<feature type="region of interest" description="Disordered" evidence="2">
    <location>
        <begin position="873"/>
        <end position="926"/>
    </location>
</feature>
<dbReference type="PROSITE" id="PS50102">
    <property type="entry name" value="RRM"/>
    <property type="match status" value="2"/>
</dbReference>
<feature type="domain" description="RRM" evidence="3">
    <location>
        <begin position="226"/>
        <end position="296"/>
    </location>
</feature>
<proteinExistence type="predicted"/>
<dbReference type="RefSeq" id="XP_001032534.1">
    <property type="nucleotide sequence ID" value="XM_001032534.1"/>
</dbReference>
<dbReference type="GeneID" id="7839377"/>
<dbReference type="EMBL" id="GG662620">
    <property type="protein sequence ID" value="EAR84871.1"/>
    <property type="molecule type" value="Genomic_DNA"/>
</dbReference>
<feature type="compositionally biased region" description="Low complexity" evidence="2">
    <location>
        <begin position="195"/>
        <end position="209"/>
    </location>
</feature>
<dbReference type="InterPro" id="IPR012677">
    <property type="entry name" value="Nucleotide-bd_a/b_plait_sf"/>
</dbReference>
<dbReference type="Proteomes" id="UP000009168">
    <property type="component" value="Unassembled WGS sequence"/>
</dbReference>
<evidence type="ECO:0000313" key="5">
    <source>
        <dbReference type="Proteomes" id="UP000009168"/>
    </source>
</evidence>
<evidence type="ECO:0000256" key="1">
    <source>
        <dbReference type="PROSITE-ProRule" id="PRU00176"/>
    </source>
</evidence>
<dbReference type="HOGENOM" id="CLU_312286_0_0_1"/>
<dbReference type="SMART" id="SM00360">
    <property type="entry name" value="RRM"/>
    <property type="match status" value="2"/>
</dbReference>
<sequence>MSQGEETFKSLSAALEGLKNSQSLAYFQQQNADPYNQMHKQKNTYNSNYLTQDEQNLHYLEDSPEPEHFEFQNVNDPHEQLNQMYQSRQIYKQQQQGAGFQSSQKPYYKNNYEGTQGSHRQYNNPQSYNQAAQSHTNGYQGQRVSNYNRYQGQQTGYQGQNYIPNERNFSQGAKYQGQKPPGAFNAHHQNQFNNQNSQQQGQQYHGHSNTFPQGEKSAGGIHIEGTKIFINNIEPTVSQEEIHHYFDPYGKINDLKVFHRNGQNYAYVIFEKYEDAFRATNDVSPQPNWTVSLAKSKNTVMQYQRSTLFEQDGQNPNPPYTGTSKYNNPAGNPPHFKKPFNKYQQNPNIQNQHPNPRYEKSAGTNFSQNQYESSNGEKILQNISNFNDNNANGHNNLGEVLSNHKTQINQTILVREIWVSNIDEKCKPYIREIIEDFFGGIEEVEFFDRGKDSFAFIKFFMVQTAYLAFTNKEKIAELLETDQVKLTYSDPSRRKNIIGDHEDYMRDENLSPVLYISFPYGFKVKKSVIQKIASDYGTVLNVTLKRSEDPKQTSSVLVEFQDLKDAKFAFKHMREDHDKMHPKCEFAILLNSEKFVKENNLKLKEKIKPTVLPGQAPTTTFIQQKPLARKPININENANNALSDIAGIRIQKQLQSKGRQFSPEKDAEINQKRTYNQFKQSSLNTSQDQGYNPDEQDAELLVEDDDDENFIWSGFISINKKGRCGMDAKVIQSQGQLDLDTYNLVMTTKCQLSEPLRYPPYSVLIFRPSNETEKKPFKDVKTFLNSNPNQAGVIHTKNLIIYMFPSNEQALKFYPQLKEGNILALCHNQDSIRGNLSKKEGKYDEKLQARQKAALNDSHEDDEEDNMIYDPTSILQDTSKYNGKKGQQQHRYEHDEDNQYQEENIYDPNKINMQKDDPKTDISDLIDNPSLMDSMLKSLY</sequence>
<dbReference type="KEGG" id="tet:TTHERM_00600630"/>
<organism evidence="4 5">
    <name type="scientific">Tetrahymena thermophila (strain SB210)</name>
    <dbReference type="NCBI Taxonomy" id="312017"/>
    <lineage>
        <taxon>Eukaryota</taxon>
        <taxon>Sar</taxon>
        <taxon>Alveolata</taxon>
        <taxon>Ciliophora</taxon>
        <taxon>Intramacronucleata</taxon>
        <taxon>Oligohymenophorea</taxon>
        <taxon>Hymenostomatida</taxon>
        <taxon>Tetrahymenina</taxon>
        <taxon>Tetrahymenidae</taxon>
        <taxon>Tetrahymena</taxon>
    </lineage>
</organism>
<feature type="domain" description="RRM" evidence="3">
    <location>
        <begin position="415"/>
        <end position="491"/>
    </location>
</feature>
<dbReference type="InParanoid" id="I7LZT2"/>
<dbReference type="Pfam" id="PF00076">
    <property type="entry name" value="RRM_1"/>
    <property type="match status" value="1"/>
</dbReference>
<dbReference type="SUPFAM" id="SSF54928">
    <property type="entry name" value="RNA-binding domain, RBD"/>
    <property type="match status" value="2"/>
</dbReference>
<evidence type="ECO:0000256" key="2">
    <source>
        <dbReference type="SAM" id="MobiDB-lite"/>
    </source>
</evidence>
<dbReference type="GO" id="GO:0003723">
    <property type="term" value="F:RNA binding"/>
    <property type="evidence" value="ECO:0007669"/>
    <property type="project" value="UniProtKB-UniRule"/>
</dbReference>
<dbReference type="STRING" id="312017.I7LZT2"/>
<feature type="region of interest" description="Disordered" evidence="2">
    <location>
        <begin position="90"/>
        <end position="139"/>
    </location>
</feature>
<dbReference type="OMA" id="NDEYPWN"/>
<gene>
    <name evidence="4" type="ORF">TTHERM_00600630</name>
</gene>